<dbReference type="Proteomes" id="UP001217500">
    <property type="component" value="Chromosome"/>
</dbReference>
<dbReference type="PROSITE" id="PS01063">
    <property type="entry name" value="SIGMA70_ECF"/>
    <property type="match status" value="1"/>
</dbReference>
<dbReference type="InterPro" id="IPR000838">
    <property type="entry name" value="RNA_pol_sigma70_ECF_CS"/>
</dbReference>
<dbReference type="SUPFAM" id="SSF88659">
    <property type="entry name" value="Sigma3 and sigma4 domains of RNA polymerase sigma factors"/>
    <property type="match status" value="1"/>
</dbReference>
<dbReference type="AlphaFoldDB" id="A0AAE9XQK5"/>
<sequence length="200" mass="21678">MGTGRTQAEKDTKANAAAHAALIARIATGADRTAFAELFAWYGPRLKAFALKGGLEDSAADDLVQDVMLTVWRKAALFDPAKAAASTWIFTILRNRRIDLLRRGTLPTQEIDAAERVAADGEDPEEATSGEQLATLVKDRMASLSPEQAEVIHKAFFEDKSHSDVAAELGLPLGTVKSRIRLALAHLRGRLEKEIEVSDA</sequence>
<gene>
    <name evidence="9" type="ORF">PH603_02110</name>
</gene>
<evidence type="ECO:0000256" key="5">
    <source>
        <dbReference type="ARBA" id="ARBA00023163"/>
    </source>
</evidence>
<evidence type="ECO:0000256" key="2">
    <source>
        <dbReference type="ARBA" id="ARBA00023015"/>
    </source>
</evidence>
<dbReference type="Gene3D" id="1.10.10.10">
    <property type="entry name" value="Winged helix-like DNA-binding domain superfamily/Winged helix DNA-binding domain"/>
    <property type="match status" value="1"/>
</dbReference>
<dbReference type="Pfam" id="PF04545">
    <property type="entry name" value="Sigma70_r4"/>
    <property type="match status" value="1"/>
</dbReference>
<dbReference type="GO" id="GO:0006352">
    <property type="term" value="P:DNA-templated transcription initiation"/>
    <property type="evidence" value="ECO:0007669"/>
    <property type="project" value="InterPro"/>
</dbReference>
<comment type="similarity">
    <text evidence="1 6">Belongs to the sigma-70 factor family. ECF subfamily.</text>
</comment>
<dbReference type="NCBIfam" id="TIGR02937">
    <property type="entry name" value="sigma70-ECF"/>
    <property type="match status" value="1"/>
</dbReference>
<dbReference type="CDD" id="cd06171">
    <property type="entry name" value="Sigma70_r4"/>
    <property type="match status" value="1"/>
</dbReference>
<evidence type="ECO:0000256" key="6">
    <source>
        <dbReference type="RuleBase" id="RU000716"/>
    </source>
</evidence>
<evidence type="ECO:0000256" key="1">
    <source>
        <dbReference type="ARBA" id="ARBA00010641"/>
    </source>
</evidence>
<feature type="domain" description="RNA polymerase sigma-70 region 4" evidence="8">
    <location>
        <begin position="141"/>
        <end position="188"/>
    </location>
</feature>
<protein>
    <recommendedName>
        <fullName evidence="6">RNA polymerase sigma factor</fullName>
    </recommendedName>
</protein>
<organism evidence="9 10">
    <name type="scientific">Gimibacter soli</name>
    <dbReference type="NCBI Taxonomy" id="3024400"/>
    <lineage>
        <taxon>Bacteria</taxon>
        <taxon>Pseudomonadati</taxon>
        <taxon>Pseudomonadota</taxon>
        <taxon>Alphaproteobacteria</taxon>
        <taxon>Kordiimonadales</taxon>
        <taxon>Temperatibacteraceae</taxon>
        <taxon>Gimibacter</taxon>
    </lineage>
</organism>
<dbReference type="GO" id="GO:0016987">
    <property type="term" value="F:sigma factor activity"/>
    <property type="evidence" value="ECO:0007669"/>
    <property type="project" value="UniProtKB-KW"/>
</dbReference>
<dbReference type="Gene3D" id="1.10.1740.10">
    <property type="match status" value="1"/>
</dbReference>
<dbReference type="RefSeq" id="WP_289504270.1">
    <property type="nucleotide sequence ID" value="NZ_CP116805.1"/>
</dbReference>
<dbReference type="SUPFAM" id="SSF88946">
    <property type="entry name" value="Sigma2 domain of RNA polymerase sigma factors"/>
    <property type="match status" value="1"/>
</dbReference>
<keyword evidence="3 6" id="KW-0731">Sigma factor</keyword>
<evidence type="ECO:0000259" key="8">
    <source>
        <dbReference type="Pfam" id="PF04545"/>
    </source>
</evidence>
<evidence type="ECO:0000256" key="3">
    <source>
        <dbReference type="ARBA" id="ARBA00023082"/>
    </source>
</evidence>
<accession>A0AAE9XQK5</accession>
<keyword evidence="2 6" id="KW-0805">Transcription regulation</keyword>
<dbReference type="GO" id="GO:0003677">
    <property type="term" value="F:DNA binding"/>
    <property type="evidence" value="ECO:0007669"/>
    <property type="project" value="UniProtKB-KW"/>
</dbReference>
<reference evidence="9" key="1">
    <citation type="submission" date="2023-01" db="EMBL/GenBank/DDBJ databases">
        <title>The genome sequence of Kordiimonadaceae bacterium 6D33.</title>
        <authorList>
            <person name="Liu Y."/>
        </authorList>
    </citation>
    <scope>NUCLEOTIDE SEQUENCE</scope>
    <source>
        <strain evidence="9">6D33</strain>
    </source>
</reference>
<dbReference type="Pfam" id="PF04542">
    <property type="entry name" value="Sigma70_r2"/>
    <property type="match status" value="1"/>
</dbReference>
<evidence type="ECO:0000256" key="4">
    <source>
        <dbReference type="ARBA" id="ARBA00023125"/>
    </source>
</evidence>
<keyword evidence="10" id="KW-1185">Reference proteome</keyword>
<dbReference type="InterPro" id="IPR036388">
    <property type="entry name" value="WH-like_DNA-bd_sf"/>
</dbReference>
<dbReference type="InterPro" id="IPR014284">
    <property type="entry name" value="RNA_pol_sigma-70_dom"/>
</dbReference>
<dbReference type="InterPro" id="IPR007627">
    <property type="entry name" value="RNA_pol_sigma70_r2"/>
</dbReference>
<dbReference type="InterPro" id="IPR039425">
    <property type="entry name" value="RNA_pol_sigma-70-like"/>
</dbReference>
<evidence type="ECO:0000259" key="7">
    <source>
        <dbReference type="Pfam" id="PF04542"/>
    </source>
</evidence>
<dbReference type="PANTHER" id="PTHR43133:SF62">
    <property type="entry name" value="RNA POLYMERASE SIGMA FACTOR SIGZ"/>
    <property type="match status" value="1"/>
</dbReference>
<keyword evidence="5 6" id="KW-0804">Transcription</keyword>
<dbReference type="PANTHER" id="PTHR43133">
    <property type="entry name" value="RNA POLYMERASE ECF-TYPE SIGMA FACTO"/>
    <property type="match status" value="1"/>
</dbReference>
<proteinExistence type="inferred from homology"/>
<feature type="domain" description="RNA polymerase sigma-70 region 2" evidence="7">
    <location>
        <begin position="39"/>
        <end position="103"/>
    </location>
</feature>
<keyword evidence="4 6" id="KW-0238">DNA-binding</keyword>
<evidence type="ECO:0000313" key="10">
    <source>
        <dbReference type="Proteomes" id="UP001217500"/>
    </source>
</evidence>
<evidence type="ECO:0000313" key="9">
    <source>
        <dbReference type="EMBL" id="WCL54551.1"/>
    </source>
</evidence>
<name>A0AAE9XQK5_9PROT</name>
<dbReference type="InterPro" id="IPR013324">
    <property type="entry name" value="RNA_pol_sigma_r3/r4-like"/>
</dbReference>
<dbReference type="InterPro" id="IPR013325">
    <property type="entry name" value="RNA_pol_sigma_r2"/>
</dbReference>
<dbReference type="EMBL" id="CP116805">
    <property type="protein sequence ID" value="WCL54551.1"/>
    <property type="molecule type" value="Genomic_DNA"/>
</dbReference>
<dbReference type="InterPro" id="IPR007630">
    <property type="entry name" value="RNA_pol_sigma70_r4"/>
</dbReference>
<dbReference type="KEGG" id="gso:PH603_02110"/>